<dbReference type="GO" id="GO:0030295">
    <property type="term" value="F:protein kinase activator activity"/>
    <property type="evidence" value="ECO:0007669"/>
    <property type="project" value="TreeGrafter"/>
</dbReference>
<evidence type="ECO:0000313" key="9">
    <source>
        <dbReference type="EMBL" id="SNS54042.1"/>
    </source>
</evidence>
<dbReference type="GO" id="GO:0000155">
    <property type="term" value="F:phosphorelay sensor kinase activity"/>
    <property type="evidence" value="ECO:0007669"/>
    <property type="project" value="InterPro"/>
</dbReference>
<dbReference type="AlphaFoldDB" id="A0A239FD07"/>
<evidence type="ECO:0000256" key="2">
    <source>
        <dbReference type="ARBA" id="ARBA00012438"/>
    </source>
</evidence>
<sequence length="576" mass="61630">MAAIPASGGKANRVRFDDKLATVLARPLADAGARAATWRQVVDILAQDRDATISVGQRDGAFALLRRIRNAVPAEVRAESVLGIACHRVPAAVVAFVAEDAPAIGAPLIAAAALEEGEWIALLPRLSPPARALLRHRRDLPTAVRTALGSFGSSDFALGGEPRAPIVDEVVLAQDAAIPVAAVITGAAEPVSEGEMQIRDLLDRIAAYRDRAEASRPDVRGPDSDDDDRIAEFRFETGPDGMIRWVEGAPRGPLVGIVIAVAAEQYGHGVDGHAAGAFRRRASFRDARLSVPGDGPASGEWRISAVPFFDHHDGRFTGYRGTARRPRADEIAAQPMMATGLYGSGLAPDALRQLVHELRTPLNAIVGFAEMIERQMLGPAGFDYRDRAADILDQGRRLLAAVDDLDMAARLESRRVRSAATAVDAAMLIERLHDDYEAAASPRGVKLAFRVAQALPPVDADPVAVERMFARLLAATIGLAERGETIFATLKVEAGQVRLAVSRPRLLESRDEHALLDPGYSPDGDWPDAPVLGLGFALRLIRNLAVAARGGLDIRGDSFELRLPAREAQQPGQEKA</sequence>
<reference evidence="10" key="1">
    <citation type="submission" date="2017-06" db="EMBL/GenBank/DDBJ databases">
        <authorList>
            <person name="Varghese N."/>
            <person name="Submissions S."/>
        </authorList>
    </citation>
    <scope>NUCLEOTIDE SEQUENCE [LARGE SCALE GENOMIC DNA]</scope>
    <source>
        <strain evidence="10">LNB2</strain>
    </source>
</reference>
<dbReference type="RefSeq" id="WP_089219433.1">
    <property type="nucleotide sequence ID" value="NZ_FZOS01000008.1"/>
</dbReference>
<evidence type="ECO:0000256" key="1">
    <source>
        <dbReference type="ARBA" id="ARBA00000085"/>
    </source>
</evidence>
<keyword evidence="5 9" id="KW-0418">Kinase</keyword>
<evidence type="ECO:0000259" key="8">
    <source>
        <dbReference type="PROSITE" id="PS50109"/>
    </source>
</evidence>
<dbReference type="InterPro" id="IPR036097">
    <property type="entry name" value="HisK_dim/P_sf"/>
</dbReference>
<dbReference type="PANTHER" id="PTHR42878">
    <property type="entry name" value="TWO-COMPONENT HISTIDINE KINASE"/>
    <property type="match status" value="1"/>
</dbReference>
<proteinExistence type="predicted"/>
<keyword evidence="7" id="KW-0902">Two-component regulatory system</keyword>
<keyword evidence="3" id="KW-0808">Transferase</keyword>
<comment type="catalytic activity">
    <reaction evidence="1">
        <text>ATP + protein L-histidine = ADP + protein N-phospho-L-histidine.</text>
        <dbReference type="EC" id="2.7.13.3"/>
    </reaction>
</comment>
<organism evidence="9 10">
    <name type="scientific">Edaphosphingomonas laterariae</name>
    <dbReference type="NCBI Taxonomy" id="861865"/>
    <lineage>
        <taxon>Bacteria</taxon>
        <taxon>Pseudomonadati</taxon>
        <taxon>Pseudomonadota</taxon>
        <taxon>Alphaproteobacteria</taxon>
        <taxon>Sphingomonadales</taxon>
        <taxon>Rhizorhabdaceae</taxon>
        <taxon>Edaphosphingomonas</taxon>
    </lineage>
</organism>
<dbReference type="SUPFAM" id="SSF47384">
    <property type="entry name" value="Homodimeric domain of signal transducing histidine kinase"/>
    <property type="match status" value="1"/>
</dbReference>
<dbReference type="PROSITE" id="PS50109">
    <property type="entry name" value="HIS_KIN"/>
    <property type="match status" value="1"/>
</dbReference>
<evidence type="ECO:0000256" key="6">
    <source>
        <dbReference type="ARBA" id="ARBA00022840"/>
    </source>
</evidence>
<evidence type="ECO:0000313" key="10">
    <source>
        <dbReference type="Proteomes" id="UP000198281"/>
    </source>
</evidence>
<dbReference type="EMBL" id="FZOS01000008">
    <property type="protein sequence ID" value="SNS54042.1"/>
    <property type="molecule type" value="Genomic_DNA"/>
</dbReference>
<dbReference type="InterPro" id="IPR003661">
    <property type="entry name" value="HisK_dim/P_dom"/>
</dbReference>
<evidence type="ECO:0000256" key="5">
    <source>
        <dbReference type="ARBA" id="ARBA00022777"/>
    </source>
</evidence>
<keyword evidence="6" id="KW-0067">ATP-binding</keyword>
<evidence type="ECO:0000256" key="3">
    <source>
        <dbReference type="ARBA" id="ARBA00022679"/>
    </source>
</evidence>
<dbReference type="SMART" id="SM00388">
    <property type="entry name" value="HisKA"/>
    <property type="match status" value="1"/>
</dbReference>
<dbReference type="Pfam" id="PF00512">
    <property type="entry name" value="HisKA"/>
    <property type="match status" value="1"/>
</dbReference>
<gene>
    <name evidence="9" type="ORF">SAMN06295912_108155</name>
</gene>
<dbReference type="Proteomes" id="UP000198281">
    <property type="component" value="Unassembled WGS sequence"/>
</dbReference>
<dbReference type="InterPro" id="IPR036890">
    <property type="entry name" value="HATPase_C_sf"/>
</dbReference>
<dbReference type="CDD" id="cd00082">
    <property type="entry name" value="HisKA"/>
    <property type="match status" value="1"/>
</dbReference>
<keyword evidence="10" id="KW-1185">Reference proteome</keyword>
<keyword evidence="4" id="KW-0547">Nucleotide-binding</keyword>
<dbReference type="SUPFAM" id="SSF55874">
    <property type="entry name" value="ATPase domain of HSP90 chaperone/DNA topoisomerase II/histidine kinase"/>
    <property type="match status" value="1"/>
</dbReference>
<dbReference type="GO" id="GO:0000156">
    <property type="term" value="F:phosphorelay response regulator activity"/>
    <property type="evidence" value="ECO:0007669"/>
    <property type="project" value="TreeGrafter"/>
</dbReference>
<feature type="domain" description="Histidine kinase" evidence="8">
    <location>
        <begin position="353"/>
        <end position="567"/>
    </location>
</feature>
<dbReference type="InterPro" id="IPR005467">
    <property type="entry name" value="His_kinase_dom"/>
</dbReference>
<name>A0A239FD07_9SPHN</name>
<dbReference type="EC" id="2.7.13.3" evidence="2"/>
<dbReference type="Gene3D" id="1.10.287.130">
    <property type="match status" value="1"/>
</dbReference>
<evidence type="ECO:0000256" key="7">
    <source>
        <dbReference type="ARBA" id="ARBA00023012"/>
    </source>
</evidence>
<dbReference type="PANTHER" id="PTHR42878:SF7">
    <property type="entry name" value="SENSOR HISTIDINE KINASE GLRK"/>
    <property type="match status" value="1"/>
</dbReference>
<evidence type="ECO:0000256" key="4">
    <source>
        <dbReference type="ARBA" id="ARBA00022741"/>
    </source>
</evidence>
<accession>A0A239FD07</accession>
<protein>
    <recommendedName>
        <fullName evidence="2">histidine kinase</fullName>
        <ecNumber evidence="2">2.7.13.3</ecNumber>
    </recommendedName>
</protein>
<dbReference type="GO" id="GO:0007234">
    <property type="term" value="P:osmosensory signaling via phosphorelay pathway"/>
    <property type="evidence" value="ECO:0007669"/>
    <property type="project" value="TreeGrafter"/>
</dbReference>
<dbReference type="InterPro" id="IPR050351">
    <property type="entry name" value="BphY/WalK/GraS-like"/>
</dbReference>
<dbReference type="GO" id="GO:0005524">
    <property type="term" value="F:ATP binding"/>
    <property type="evidence" value="ECO:0007669"/>
    <property type="project" value="UniProtKB-KW"/>
</dbReference>
<dbReference type="OrthoDB" id="9813151at2"/>
<dbReference type="Gene3D" id="3.30.565.10">
    <property type="entry name" value="Histidine kinase-like ATPase, C-terminal domain"/>
    <property type="match status" value="1"/>
</dbReference>